<evidence type="ECO:0000313" key="1">
    <source>
        <dbReference type="EMBL" id="MBX56149.1"/>
    </source>
</evidence>
<sequence>MQPTKSIYDSVVLKPHLRHGTWEHLSTSEDSLLKPCQSGM</sequence>
<accession>A0A2P2PNE7</accession>
<dbReference type="AlphaFoldDB" id="A0A2P2PNE7"/>
<dbReference type="EMBL" id="GGEC01075665">
    <property type="protein sequence ID" value="MBX56149.1"/>
    <property type="molecule type" value="Transcribed_RNA"/>
</dbReference>
<reference evidence="1" key="1">
    <citation type="submission" date="2018-02" db="EMBL/GenBank/DDBJ databases">
        <title>Rhizophora mucronata_Transcriptome.</title>
        <authorList>
            <person name="Meera S.P."/>
            <person name="Sreeshan A."/>
            <person name="Augustine A."/>
        </authorList>
    </citation>
    <scope>NUCLEOTIDE SEQUENCE</scope>
    <source>
        <tissue evidence="1">Leaf</tissue>
    </source>
</reference>
<protein>
    <submittedName>
        <fullName evidence="1">Uncharacterized protein</fullName>
    </submittedName>
</protein>
<proteinExistence type="predicted"/>
<organism evidence="1">
    <name type="scientific">Rhizophora mucronata</name>
    <name type="common">Asiatic mangrove</name>
    <dbReference type="NCBI Taxonomy" id="61149"/>
    <lineage>
        <taxon>Eukaryota</taxon>
        <taxon>Viridiplantae</taxon>
        <taxon>Streptophyta</taxon>
        <taxon>Embryophyta</taxon>
        <taxon>Tracheophyta</taxon>
        <taxon>Spermatophyta</taxon>
        <taxon>Magnoliopsida</taxon>
        <taxon>eudicotyledons</taxon>
        <taxon>Gunneridae</taxon>
        <taxon>Pentapetalae</taxon>
        <taxon>rosids</taxon>
        <taxon>fabids</taxon>
        <taxon>Malpighiales</taxon>
        <taxon>Rhizophoraceae</taxon>
        <taxon>Rhizophora</taxon>
    </lineage>
</organism>
<name>A0A2P2PNE7_RHIMU</name>